<comment type="caution">
    <text evidence="1">The sequence shown here is derived from an EMBL/GenBank/DDBJ whole genome shotgun (WGS) entry which is preliminary data.</text>
</comment>
<gene>
    <name evidence="1" type="ORF">DCAF_LOCUS9706</name>
</gene>
<dbReference type="AlphaFoldDB" id="A0AAV1RD89"/>
<protein>
    <submittedName>
        <fullName evidence="1">Uncharacterized protein</fullName>
    </submittedName>
</protein>
<organism evidence="1 2">
    <name type="scientific">Dovyalis caffra</name>
    <dbReference type="NCBI Taxonomy" id="77055"/>
    <lineage>
        <taxon>Eukaryota</taxon>
        <taxon>Viridiplantae</taxon>
        <taxon>Streptophyta</taxon>
        <taxon>Embryophyta</taxon>
        <taxon>Tracheophyta</taxon>
        <taxon>Spermatophyta</taxon>
        <taxon>Magnoliopsida</taxon>
        <taxon>eudicotyledons</taxon>
        <taxon>Gunneridae</taxon>
        <taxon>Pentapetalae</taxon>
        <taxon>rosids</taxon>
        <taxon>fabids</taxon>
        <taxon>Malpighiales</taxon>
        <taxon>Salicaceae</taxon>
        <taxon>Flacourtieae</taxon>
        <taxon>Dovyalis</taxon>
    </lineage>
</organism>
<evidence type="ECO:0000313" key="2">
    <source>
        <dbReference type="Proteomes" id="UP001314170"/>
    </source>
</evidence>
<evidence type="ECO:0000313" key="1">
    <source>
        <dbReference type="EMBL" id="CAK7333957.1"/>
    </source>
</evidence>
<proteinExistence type="predicted"/>
<keyword evidence="2" id="KW-1185">Reference proteome</keyword>
<dbReference type="EMBL" id="CAWUPB010000936">
    <property type="protein sequence ID" value="CAK7333957.1"/>
    <property type="molecule type" value="Genomic_DNA"/>
</dbReference>
<dbReference type="Proteomes" id="UP001314170">
    <property type="component" value="Unassembled WGS sequence"/>
</dbReference>
<feature type="non-terminal residue" evidence="1">
    <location>
        <position position="1"/>
    </location>
</feature>
<reference evidence="1 2" key="1">
    <citation type="submission" date="2024-01" db="EMBL/GenBank/DDBJ databases">
        <authorList>
            <person name="Waweru B."/>
        </authorList>
    </citation>
    <scope>NUCLEOTIDE SEQUENCE [LARGE SCALE GENOMIC DNA]</scope>
</reference>
<name>A0AAV1RD89_9ROSI</name>
<sequence>PQSPRDWSFQHWSGGCARRTPLDCGKGDGFLKHTRVKLSDTTSGFYSLGTLMYMIDIEGFLDSMELFVVDLPKE</sequence>
<accession>A0AAV1RD89</accession>